<evidence type="ECO:0000313" key="1">
    <source>
        <dbReference type="EMBL" id="PWR01187.1"/>
    </source>
</evidence>
<comment type="caution">
    <text evidence="1">The sequence shown here is derived from an EMBL/GenBank/DDBJ whole genome shotgun (WGS) entry which is preliminary data.</text>
</comment>
<dbReference type="PROSITE" id="PS51257">
    <property type="entry name" value="PROKAR_LIPOPROTEIN"/>
    <property type="match status" value="1"/>
</dbReference>
<dbReference type="AlphaFoldDB" id="A0A2V2LD75"/>
<gene>
    <name evidence="1" type="ORF">DKT77_18705</name>
</gene>
<organism evidence="1 2">
    <name type="scientific">Meridianimarinicoccus roseus</name>
    <dbReference type="NCBI Taxonomy" id="2072018"/>
    <lineage>
        <taxon>Bacteria</taxon>
        <taxon>Pseudomonadati</taxon>
        <taxon>Pseudomonadota</taxon>
        <taxon>Alphaproteobacteria</taxon>
        <taxon>Rhodobacterales</taxon>
        <taxon>Paracoccaceae</taxon>
        <taxon>Meridianimarinicoccus</taxon>
    </lineage>
</organism>
<dbReference type="Proteomes" id="UP000245680">
    <property type="component" value="Unassembled WGS sequence"/>
</dbReference>
<reference evidence="1 2" key="1">
    <citation type="submission" date="2018-05" db="EMBL/GenBank/DDBJ databases">
        <title>Rhodobacteraceae gen. nov., sp. nov. isolated from sea water.</title>
        <authorList>
            <person name="Ren Y."/>
        </authorList>
    </citation>
    <scope>NUCLEOTIDE SEQUENCE [LARGE SCALE GENOMIC DNA]</scope>
    <source>
        <strain evidence="1 2">TG-679</strain>
    </source>
</reference>
<keyword evidence="2" id="KW-1185">Reference proteome</keyword>
<accession>A0A2V2LD75</accession>
<dbReference type="EMBL" id="QGKU01000060">
    <property type="protein sequence ID" value="PWR01187.1"/>
    <property type="molecule type" value="Genomic_DNA"/>
</dbReference>
<name>A0A2V2LD75_9RHOB</name>
<evidence type="ECO:0008006" key="3">
    <source>
        <dbReference type="Google" id="ProtNLM"/>
    </source>
</evidence>
<evidence type="ECO:0000313" key="2">
    <source>
        <dbReference type="Proteomes" id="UP000245680"/>
    </source>
</evidence>
<protein>
    <recommendedName>
        <fullName evidence="3">Glycine zipper domain-containing protein</fullName>
    </recommendedName>
</protein>
<sequence>MISLRATCGTFAVAVFLGLSGCGDELVTYTPETPAERELRESREALQRTVGEGGLAGAGAGALIGAAAGGVQGAFSGAQIGRLGGAAAGGYVKQLQERYASEEQVLDAVVADLRTTNARMDDSIRAMRAALAERQTGTAEAAVRDERLKAEVDDTLTVARQQEEFFASTRSLLISDGMGTGASIDPELARLRERVASMQSISNTLAGI</sequence>
<dbReference type="OrthoDB" id="7856798at2"/>
<proteinExistence type="predicted"/>
<dbReference type="RefSeq" id="WP_109813171.1">
    <property type="nucleotide sequence ID" value="NZ_QGKU01000060.1"/>
</dbReference>